<dbReference type="InterPro" id="IPR036291">
    <property type="entry name" value="NAD(P)-bd_dom_sf"/>
</dbReference>
<dbReference type="GO" id="GO:0008456">
    <property type="term" value="F:alpha-N-acetylgalactosaminidase activity"/>
    <property type="evidence" value="ECO:0007669"/>
    <property type="project" value="UniProtKB-EC"/>
</dbReference>
<dbReference type="STRING" id="760192.Halhy_1348"/>
<evidence type="ECO:0000256" key="6">
    <source>
        <dbReference type="SAM" id="SignalP"/>
    </source>
</evidence>
<keyword evidence="10" id="KW-1185">Reference proteome</keyword>
<dbReference type="eggNOG" id="COG0673">
    <property type="taxonomic scope" value="Bacteria"/>
</dbReference>
<dbReference type="AlphaFoldDB" id="F4KW55"/>
<dbReference type="HOGENOM" id="CLU_046965_0_0_10"/>
<dbReference type="InterPro" id="IPR019546">
    <property type="entry name" value="TAT_signal_bac_arc"/>
</dbReference>
<protein>
    <submittedName>
        <fullName evidence="9">Alpha-N-acetylgalactosaminidase</fullName>
        <ecNumber evidence="9">3.2.1.49</ecNumber>
    </submittedName>
</protein>
<dbReference type="SUPFAM" id="SSF51735">
    <property type="entry name" value="NAD(P)-binding Rossmann-fold domains"/>
    <property type="match status" value="1"/>
</dbReference>
<evidence type="ECO:0000259" key="7">
    <source>
        <dbReference type="Pfam" id="PF01408"/>
    </source>
</evidence>
<proteinExistence type="inferred from homology"/>
<organism evidence="9 10">
    <name type="scientific">Haliscomenobacter hydrossis (strain ATCC 27775 / DSM 1100 / LMG 10767 / O)</name>
    <dbReference type="NCBI Taxonomy" id="760192"/>
    <lineage>
        <taxon>Bacteria</taxon>
        <taxon>Pseudomonadati</taxon>
        <taxon>Bacteroidota</taxon>
        <taxon>Saprospiria</taxon>
        <taxon>Saprospirales</taxon>
        <taxon>Haliscomenobacteraceae</taxon>
        <taxon>Haliscomenobacter</taxon>
    </lineage>
</organism>
<feature type="signal peptide" evidence="6">
    <location>
        <begin position="1"/>
        <end position="20"/>
    </location>
</feature>
<dbReference type="Pfam" id="PF21252">
    <property type="entry name" value="Glyco_hydro_109_C"/>
    <property type="match status" value="1"/>
</dbReference>
<dbReference type="NCBIfam" id="TIGR01409">
    <property type="entry name" value="TAT_signal_seq"/>
    <property type="match status" value="1"/>
</dbReference>
<dbReference type="EC" id="3.2.1.49" evidence="9"/>
<dbReference type="GO" id="GO:0000166">
    <property type="term" value="F:nucleotide binding"/>
    <property type="evidence" value="ECO:0007669"/>
    <property type="project" value="InterPro"/>
</dbReference>
<dbReference type="InterPro" id="IPR049303">
    <property type="entry name" value="Glyco_hydro_109_C"/>
</dbReference>
<dbReference type="OrthoDB" id="9771072at2"/>
<evidence type="ECO:0000256" key="2">
    <source>
        <dbReference type="ARBA" id="ARBA00009329"/>
    </source>
</evidence>
<dbReference type="InterPro" id="IPR050463">
    <property type="entry name" value="Gfo/Idh/MocA_oxidrdct_glycsds"/>
</dbReference>
<keyword evidence="5 9" id="KW-0326">Glycosidase</keyword>
<comment type="similarity">
    <text evidence="2">Belongs to the Gfo/Idh/MocA family. Glycosyl hydrolase 109 subfamily.</text>
</comment>
<evidence type="ECO:0000256" key="4">
    <source>
        <dbReference type="ARBA" id="ARBA00023027"/>
    </source>
</evidence>
<dbReference type="Gene3D" id="3.40.50.720">
    <property type="entry name" value="NAD(P)-binding Rossmann-like Domain"/>
    <property type="match status" value="1"/>
</dbReference>
<dbReference type="Proteomes" id="UP000008461">
    <property type="component" value="Chromosome"/>
</dbReference>
<keyword evidence="6" id="KW-0732">Signal</keyword>
<dbReference type="EMBL" id="CP002691">
    <property type="protein sequence ID" value="AEE49243.1"/>
    <property type="molecule type" value="Genomic_DNA"/>
</dbReference>
<comment type="cofactor">
    <cofactor evidence="1">
        <name>NAD(+)</name>
        <dbReference type="ChEBI" id="CHEBI:57540"/>
    </cofactor>
</comment>
<dbReference type="Pfam" id="PF01408">
    <property type="entry name" value="GFO_IDH_MocA"/>
    <property type="match status" value="1"/>
</dbReference>
<feature type="domain" description="Glycosyl hydrolase 109 C-terminal" evidence="8">
    <location>
        <begin position="182"/>
        <end position="366"/>
    </location>
</feature>
<evidence type="ECO:0000256" key="5">
    <source>
        <dbReference type="ARBA" id="ARBA00023295"/>
    </source>
</evidence>
<dbReference type="PANTHER" id="PTHR43818">
    <property type="entry name" value="BCDNA.GH03377"/>
    <property type="match status" value="1"/>
</dbReference>
<sequence>MSSKSSRRKFLKMSSLAAGAGLVLPSTEIIGAPVLRKGPLADKVRLGFIGTGMRGRNHVELALLRKDCEVVAICDIDPKAIAASQKMITGAGLKAAAAYGEKGERDFLRMLDKEKLDAVIIATPWEWHTEQSIACMKRGIYVGSEVCGGFSLDECWELVNAHEETGAHLFFLENVCYRRDVMAVMNMVRQQMFGEILHLEGGYQHDLREVKFNDGVNPYGGGVEFGEKGFSEAHWRTAHSLHRNGDLYPTHGIGPVAMMIDINRGNRFIHLTSTSSKPRALADYVAKHPKGGPNHPNAKLEWKLGDVVTTVIKCNNGETIILSHDTNAPRPYSLGFRVQGTKGIWMDVNKSLYIEGTSPKAHTWEKAEDYLKQYDHPLWKRYESDAQGAGHGGMDFFVLNSFIECVKRNAPAQIDVYDAAAWLAITPLSEASIATGSSAQSFPDFTRGRWMKKKNDFATGEF</sequence>
<reference key="2">
    <citation type="submission" date="2011-04" db="EMBL/GenBank/DDBJ databases">
        <title>Complete sequence of chromosome of Haliscomenobacter hydrossis DSM 1100.</title>
        <authorList>
            <consortium name="US DOE Joint Genome Institute (JGI-PGF)"/>
            <person name="Lucas S."/>
            <person name="Han J."/>
            <person name="Lapidus A."/>
            <person name="Bruce D."/>
            <person name="Goodwin L."/>
            <person name="Pitluck S."/>
            <person name="Peters L."/>
            <person name="Kyrpides N."/>
            <person name="Mavromatis K."/>
            <person name="Ivanova N."/>
            <person name="Ovchinnikova G."/>
            <person name="Pagani I."/>
            <person name="Daligault H."/>
            <person name="Detter J.C."/>
            <person name="Han C."/>
            <person name="Land M."/>
            <person name="Hauser L."/>
            <person name="Markowitz V."/>
            <person name="Cheng J.-F."/>
            <person name="Hugenholtz P."/>
            <person name="Woyke T."/>
            <person name="Wu D."/>
            <person name="Verbarg S."/>
            <person name="Frueling A."/>
            <person name="Brambilla E."/>
            <person name="Klenk H.-P."/>
            <person name="Eisen J.A."/>
        </authorList>
    </citation>
    <scope>NUCLEOTIDE SEQUENCE</scope>
    <source>
        <strain>DSM 1100</strain>
    </source>
</reference>
<keyword evidence="3 9" id="KW-0378">Hydrolase</keyword>
<dbReference type="Gene3D" id="3.30.360.10">
    <property type="entry name" value="Dihydrodipicolinate Reductase, domain 2"/>
    <property type="match status" value="1"/>
</dbReference>
<dbReference type="InterPro" id="IPR006311">
    <property type="entry name" value="TAT_signal"/>
</dbReference>
<evidence type="ECO:0000256" key="3">
    <source>
        <dbReference type="ARBA" id="ARBA00022801"/>
    </source>
</evidence>
<dbReference type="PROSITE" id="PS51318">
    <property type="entry name" value="TAT"/>
    <property type="match status" value="1"/>
</dbReference>
<keyword evidence="4" id="KW-0520">NAD</keyword>
<feature type="chain" id="PRO_5003316153" evidence="6">
    <location>
        <begin position="21"/>
        <end position="462"/>
    </location>
</feature>
<feature type="domain" description="Gfo/Idh/MocA-like oxidoreductase N-terminal" evidence="7">
    <location>
        <begin position="45"/>
        <end position="169"/>
    </location>
</feature>
<evidence type="ECO:0000256" key="1">
    <source>
        <dbReference type="ARBA" id="ARBA00001911"/>
    </source>
</evidence>
<evidence type="ECO:0000313" key="9">
    <source>
        <dbReference type="EMBL" id="AEE49243.1"/>
    </source>
</evidence>
<dbReference type="KEGG" id="hhy:Halhy_1348"/>
<dbReference type="PANTHER" id="PTHR43818:SF1">
    <property type="entry name" value="GLYCOSYL HYDROLASE FAMILY 109 PROTEIN"/>
    <property type="match status" value="1"/>
</dbReference>
<gene>
    <name evidence="9" type="ordered locus">Halhy_1348</name>
</gene>
<name>F4KW55_HALH1</name>
<accession>F4KW55</accession>
<evidence type="ECO:0000259" key="8">
    <source>
        <dbReference type="Pfam" id="PF21252"/>
    </source>
</evidence>
<dbReference type="RefSeq" id="WP_013763797.1">
    <property type="nucleotide sequence ID" value="NC_015510.1"/>
</dbReference>
<evidence type="ECO:0000313" key="10">
    <source>
        <dbReference type="Proteomes" id="UP000008461"/>
    </source>
</evidence>
<dbReference type="InterPro" id="IPR000683">
    <property type="entry name" value="Gfo/Idh/MocA-like_OxRdtase_N"/>
</dbReference>
<reference evidence="9 10" key="1">
    <citation type="journal article" date="2011" name="Stand. Genomic Sci.">
        <title>Complete genome sequence of Haliscomenobacter hydrossis type strain (O).</title>
        <authorList>
            <consortium name="US DOE Joint Genome Institute (JGI-PGF)"/>
            <person name="Daligault H."/>
            <person name="Lapidus A."/>
            <person name="Zeytun A."/>
            <person name="Nolan M."/>
            <person name="Lucas S."/>
            <person name="Del Rio T.G."/>
            <person name="Tice H."/>
            <person name="Cheng J.F."/>
            <person name="Tapia R."/>
            <person name="Han C."/>
            <person name="Goodwin L."/>
            <person name="Pitluck S."/>
            <person name="Liolios K."/>
            <person name="Pagani I."/>
            <person name="Ivanova N."/>
            <person name="Huntemann M."/>
            <person name="Mavromatis K."/>
            <person name="Mikhailova N."/>
            <person name="Pati A."/>
            <person name="Chen A."/>
            <person name="Palaniappan K."/>
            <person name="Land M."/>
            <person name="Hauser L."/>
            <person name="Brambilla E.M."/>
            <person name="Rohde M."/>
            <person name="Verbarg S."/>
            <person name="Goker M."/>
            <person name="Bristow J."/>
            <person name="Eisen J.A."/>
            <person name="Markowitz V."/>
            <person name="Hugenholtz P."/>
            <person name="Kyrpides N.C."/>
            <person name="Klenk H.P."/>
            <person name="Woyke T."/>
        </authorList>
    </citation>
    <scope>NUCLEOTIDE SEQUENCE [LARGE SCALE GENOMIC DNA]</scope>
    <source>
        <strain evidence="10">ATCC 27775 / DSM 1100 / LMG 10767 / O</strain>
    </source>
</reference>